<evidence type="ECO:0000313" key="4">
    <source>
        <dbReference type="Proteomes" id="UP001143391"/>
    </source>
</evidence>
<feature type="domain" description="Fido" evidence="2">
    <location>
        <begin position="60"/>
        <end position="199"/>
    </location>
</feature>
<protein>
    <submittedName>
        <fullName evidence="3">Mobile mystery protein B</fullName>
    </submittedName>
</protein>
<proteinExistence type="predicted"/>
<evidence type="ECO:0000256" key="1">
    <source>
        <dbReference type="SAM" id="MobiDB-lite"/>
    </source>
</evidence>
<dbReference type="InterPro" id="IPR040198">
    <property type="entry name" value="Fido_containing"/>
</dbReference>
<dbReference type="Pfam" id="PF02661">
    <property type="entry name" value="Fic"/>
    <property type="match status" value="1"/>
</dbReference>
<name>A0ABT5YG68_9GAMM</name>
<keyword evidence="4" id="KW-1185">Reference proteome</keyword>
<dbReference type="Gene3D" id="1.10.3290.10">
    <property type="entry name" value="Fido-like domain"/>
    <property type="match status" value="1"/>
</dbReference>
<dbReference type="PROSITE" id="PS51459">
    <property type="entry name" value="FIDO"/>
    <property type="match status" value="1"/>
</dbReference>
<dbReference type="InterPro" id="IPR013436">
    <property type="entry name" value="Mobile_mystery_prot_B"/>
</dbReference>
<dbReference type="PANTHER" id="PTHR13504:SF39">
    <property type="entry name" value="CELL FILAMENTATION PROTEIN"/>
    <property type="match status" value="1"/>
</dbReference>
<dbReference type="InterPro" id="IPR036597">
    <property type="entry name" value="Fido-like_dom_sf"/>
</dbReference>
<dbReference type="EMBL" id="JANCMW010000020">
    <property type="protein sequence ID" value="MDF0752692.1"/>
    <property type="molecule type" value="Genomic_DNA"/>
</dbReference>
<dbReference type="Proteomes" id="UP001143391">
    <property type="component" value="Unassembled WGS sequence"/>
</dbReference>
<accession>A0ABT5YG68</accession>
<dbReference type="NCBIfam" id="TIGR02613">
    <property type="entry name" value="mob_myst_B"/>
    <property type="match status" value="1"/>
</dbReference>
<dbReference type="RefSeq" id="WP_275710259.1">
    <property type="nucleotide sequence ID" value="NZ_JANCMW010000020.1"/>
</dbReference>
<dbReference type="PANTHER" id="PTHR13504">
    <property type="entry name" value="FIDO DOMAIN-CONTAINING PROTEIN DDB_G0283145"/>
    <property type="match status" value="1"/>
</dbReference>
<evidence type="ECO:0000259" key="2">
    <source>
        <dbReference type="PROSITE" id="PS51459"/>
    </source>
</evidence>
<gene>
    <name evidence="3" type="ORF">NLU14_20905</name>
</gene>
<dbReference type="SUPFAM" id="SSF140931">
    <property type="entry name" value="Fic-like"/>
    <property type="match status" value="1"/>
</dbReference>
<comment type="caution">
    <text evidence="3">The sequence shown here is derived from an EMBL/GenBank/DDBJ whole genome shotgun (WGS) entry which is preliminary data.</text>
</comment>
<sequence>MIDDCDPEGATPLSPDEKDGLKAKHIRTRGELDELEQTNITLGVIKLRKKNGRIDSDDALNVSFACDLHKDMFGRVWTWAGEFRRTEKNIGIDPLFISVELRNLLDDVKAWVEFETYPGMEATLMFHHRLVKIHPFPNGNGRYSRIYAEFIGQNFFGIKQVDWGGETLNVDGDIRRRYIEALRSADGGDYAPLFELYTP</sequence>
<reference evidence="3" key="1">
    <citation type="submission" date="2022-07" db="EMBL/GenBank/DDBJ databases">
        <title>Marinobacter iranensis a new bacterium isolate from a hipersaline lake in Iran.</title>
        <authorList>
            <person name="Mohammad A.M.A."/>
            <person name="Cristina S.-P."/>
            <person name="Antonio V."/>
        </authorList>
    </citation>
    <scope>NUCLEOTIDE SEQUENCE</scope>
    <source>
        <strain evidence="3">71-i</strain>
    </source>
</reference>
<organism evidence="3 4">
    <name type="scientific">Marinobacter iranensis</name>
    <dbReference type="NCBI Taxonomy" id="2962607"/>
    <lineage>
        <taxon>Bacteria</taxon>
        <taxon>Pseudomonadati</taxon>
        <taxon>Pseudomonadota</taxon>
        <taxon>Gammaproteobacteria</taxon>
        <taxon>Pseudomonadales</taxon>
        <taxon>Marinobacteraceae</taxon>
        <taxon>Marinobacter</taxon>
    </lineage>
</organism>
<evidence type="ECO:0000313" key="3">
    <source>
        <dbReference type="EMBL" id="MDF0752692.1"/>
    </source>
</evidence>
<dbReference type="InterPro" id="IPR003812">
    <property type="entry name" value="Fido"/>
</dbReference>
<feature type="region of interest" description="Disordered" evidence="1">
    <location>
        <begin position="1"/>
        <end position="20"/>
    </location>
</feature>